<keyword evidence="2" id="KW-1185">Reference proteome</keyword>
<dbReference type="RefSeq" id="WP_142089382.1">
    <property type="nucleotide sequence ID" value="NZ_CP035485.1"/>
</dbReference>
<dbReference type="EMBL" id="CP035485">
    <property type="protein sequence ID" value="QDI91359.1"/>
    <property type="molecule type" value="Genomic_DNA"/>
</dbReference>
<gene>
    <name evidence="1" type="ORF">EPH95_09370</name>
</gene>
<name>A0A514LHP8_9BACI</name>
<accession>A0A514LHP8</accession>
<organism evidence="1 2">
    <name type="scientific">Salicibibacter halophilus</name>
    <dbReference type="NCBI Taxonomy" id="2502791"/>
    <lineage>
        <taxon>Bacteria</taxon>
        <taxon>Bacillati</taxon>
        <taxon>Bacillota</taxon>
        <taxon>Bacilli</taxon>
        <taxon>Bacillales</taxon>
        <taxon>Bacillaceae</taxon>
        <taxon>Salicibibacter</taxon>
    </lineage>
</organism>
<sequence length="102" mass="11823">MDQKDIEKQVVEQYRQDENMMILVFAQWCVNQSLDPHNLYKRAHPDQPMNAELEKTLELTVPKKEAGDIDDDTVLGVLSMFGNSDLAMAVTEEIEKRDRQSR</sequence>
<protein>
    <submittedName>
        <fullName evidence="1">Uncharacterized protein</fullName>
    </submittedName>
</protein>
<reference evidence="2" key="1">
    <citation type="submission" date="2019-01" db="EMBL/GenBank/DDBJ databases">
        <title>Genomic analysis of Salicibibacter sp. NKC3-5.</title>
        <authorList>
            <person name="Oh Y.J."/>
        </authorList>
    </citation>
    <scope>NUCLEOTIDE SEQUENCE [LARGE SCALE GENOMIC DNA]</scope>
    <source>
        <strain evidence="2">NKC3-5</strain>
    </source>
</reference>
<dbReference type="OrthoDB" id="2678957at2"/>
<dbReference type="AlphaFoldDB" id="A0A514LHP8"/>
<dbReference type="KEGG" id="sale:EPH95_09370"/>
<proteinExistence type="predicted"/>
<evidence type="ECO:0000313" key="2">
    <source>
        <dbReference type="Proteomes" id="UP000319756"/>
    </source>
</evidence>
<dbReference type="Proteomes" id="UP000319756">
    <property type="component" value="Chromosome"/>
</dbReference>
<evidence type="ECO:0000313" key="1">
    <source>
        <dbReference type="EMBL" id="QDI91359.1"/>
    </source>
</evidence>